<dbReference type="InterPro" id="IPR050194">
    <property type="entry name" value="Glycosyltransferase_grp1"/>
</dbReference>
<dbReference type="EMBL" id="JAFIMR010000052">
    <property type="protein sequence ID" value="KAI1855020.1"/>
    <property type="molecule type" value="Genomic_DNA"/>
</dbReference>
<organism evidence="5 6">
    <name type="scientific">Neoarthrinium moseri</name>
    <dbReference type="NCBI Taxonomy" id="1658444"/>
    <lineage>
        <taxon>Eukaryota</taxon>
        <taxon>Fungi</taxon>
        <taxon>Dikarya</taxon>
        <taxon>Ascomycota</taxon>
        <taxon>Pezizomycotina</taxon>
        <taxon>Sordariomycetes</taxon>
        <taxon>Xylariomycetidae</taxon>
        <taxon>Amphisphaeriales</taxon>
        <taxon>Apiosporaceae</taxon>
        <taxon>Neoarthrinium</taxon>
    </lineage>
</organism>
<dbReference type="PANTHER" id="PTHR45947:SF3">
    <property type="entry name" value="SULFOQUINOVOSYL TRANSFERASE SQD2"/>
    <property type="match status" value="1"/>
</dbReference>
<evidence type="ECO:0000313" key="6">
    <source>
        <dbReference type="Proteomes" id="UP000829685"/>
    </source>
</evidence>
<protein>
    <submittedName>
        <fullName evidence="5">Uncharacterized protein</fullName>
    </submittedName>
</protein>
<evidence type="ECO:0000256" key="2">
    <source>
        <dbReference type="SAM" id="Phobius"/>
    </source>
</evidence>
<dbReference type="GO" id="GO:0016757">
    <property type="term" value="F:glycosyltransferase activity"/>
    <property type="evidence" value="ECO:0007669"/>
    <property type="project" value="UniProtKB-KW"/>
</dbReference>
<dbReference type="Proteomes" id="UP000829685">
    <property type="component" value="Unassembled WGS sequence"/>
</dbReference>
<dbReference type="Pfam" id="PF13579">
    <property type="entry name" value="Glyco_trans_4_4"/>
    <property type="match status" value="1"/>
</dbReference>
<comment type="caution">
    <text evidence="5">The sequence shown here is derived from an EMBL/GenBank/DDBJ whole genome shotgun (WGS) entry which is preliminary data.</text>
</comment>
<keyword evidence="2" id="KW-0472">Membrane</keyword>
<keyword evidence="1" id="KW-0808">Transferase</keyword>
<keyword evidence="2" id="KW-0812">Transmembrane</keyword>
<dbReference type="PANTHER" id="PTHR45947">
    <property type="entry name" value="SULFOQUINOVOSYL TRANSFERASE SQD2"/>
    <property type="match status" value="1"/>
</dbReference>
<name>A0A9Q0AIL6_9PEZI</name>
<proteinExistence type="predicted"/>
<dbReference type="Pfam" id="PF00534">
    <property type="entry name" value="Glycos_transf_1"/>
    <property type="match status" value="1"/>
</dbReference>
<keyword evidence="2" id="KW-1133">Transmembrane helix</keyword>
<evidence type="ECO:0000259" key="3">
    <source>
        <dbReference type="Pfam" id="PF00534"/>
    </source>
</evidence>
<evidence type="ECO:0000313" key="5">
    <source>
        <dbReference type="EMBL" id="KAI1855020.1"/>
    </source>
</evidence>
<dbReference type="InterPro" id="IPR028098">
    <property type="entry name" value="Glyco_trans_4-like_N"/>
</dbReference>
<sequence length="508" mass="56542">MASHDFTEFPPALKGRRILLCVESFGPINGVSRTNLNLVNHLRSHGALVAIVAPCNHTKVNTFQAIDNAAPESLVSQEVRLTGYPLPFNPELSIVYPVRLSKLYERTFGGPPDLIYLGSPASLGFQVMLQLRQQPKEAQVPVICNFQTDLGGYCEILFPQPLGAFASWTFAKVQGYLFQHVSVKTLFYPSTFVRRYLEQAAGVQSAKLDVLRRGVNTEGFNPTKRSEILREKWAPKGELILFTCSRLAGEKGFGFLADAAIELDKRGLDFKLVVVGGNRNSVVEQEVKDLFSPLSAKGKVIFTGFKVGEDLMTHYASADIFLHCSITETFGLVVLEAMASGVPVVARDEGGPSDIIEHGTSGYLIPPNDLDGFVEKVLLLSHDTQLRKRFCQAGRVQACEATWEKISNKVAWKMNDTIEEWEGEEANHQLTAARLMTGGPLYTWFLMSTTLRRSIASRFGDIRLAWGLSIIVGFWAGVSVYLIFIKTAHFMKNRAPRLYDTIRSTIWR</sequence>
<dbReference type="CDD" id="cd03814">
    <property type="entry name" value="GT4-like"/>
    <property type="match status" value="1"/>
</dbReference>
<keyword evidence="6" id="KW-1185">Reference proteome</keyword>
<feature type="domain" description="Glycosyltransferase subfamily 4-like N-terminal" evidence="4">
    <location>
        <begin position="29"/>
        <end position="214"/>
    </location>
</feature>
<evidence type="ECO:0000256" key="1">
    <source>
        <dbReference type="ARBA" id="ARBA00022676"/>
    </source>
</evidence>
<dbReference type="Gene3D" id="3.40.50.2000">
    <property type="entry name" value="Glycogen Phosphorylase B"/>
    <property type="match status" value="2"/>
</dbReference>
<feature type="domain" description="Glycosyl transferase family 1" evidence="3">
    <location>
        <begin position="229"/>
        <end position="395"/>
    </location>
</feature>
<dbReference type="InterPro" id="IPR001296">
    <property type="entry name" value="Glyco_trans_1"/>
</dbReference>
<evidence type="ECO:0000259" key="4">
    <source>
        <dbReference type="Pfam" id="PF13579"/>
    </source>
</evidence>
<reference evidence="5" key="1">
    <citation type="submission" date="2021-03" db="EMBL/GenBank/DDBJ databases">
        <title>Revisited historic fungal species revealed as producer of novel bioactive compounds through whole genome sequencing and comparative genomics.</title>
        <authorList>
            <person name="Vignolle G.A."/>
            <person name="Hochenegger N."/>
            <person name="Mach R.L."/>
            <person name="Mach-Aigner A.R."/>
            <person name="Javad Rahimi M."/>
            <person name="Salim K.A."/>
            <person name="Chan C.M."/>
            <person name="Lim L.B.L."/>
            <person name="Cai F."/>
            <person name="Druzhinina I.S."/>
            <person name="U'Ren J.M."/>
            <person name="Derntl C."/>
        </authorList>
    </citation>
    <scope>NUCLEOTIDE SEQUENCE</scope>
    <source>
        <strain evidence="5">TUCIM 5799</strain>
    </source>
</reference>
<gene>
    <name evidence="5" type="ORF">JX265_012375</name>
</gene>
<accession>A0A9Q0AIL6</accession>
<dbReference type="AlphaFoldDB" id="A0A9Q0AIL6"/>
<feature type="transmembrane region" description="Helical" evidence="2">
    <location>
        <begin position="464"/>
        <end position="484"/>
    </location>
</feature>
<dbReference type="SUPFAM" id="SSF53756">
    <property type="entry name" value="UDP-Glycosyltransferase/glycogen phosphorylase"/>
    <property type="match status" value="1"/>
</dbReference>
<keyword evidence="1" id="KW-0328">Glycosyltransferase</keyword>